<gene>
    <name evidence="1" type="ORF">LEA_07196</name>
</gene>
<accession>K1UJB3</accession>
<keyword evidence="1" id="KW-0347">Helicase</keyword>
<protein>
    <submittedName>
        <fullName evidence="1">DNA or RNA helicases of superfamily II</fullName>
    </submittedName>
</protein>
<comment type="caution">
    <text evidence="1">The sequence shown here is derived from an EMBL/GenBank/DDBJ whole genome shotgun (WGS) entry which is preliminary data.</text>
</comment>
<keyword evidence="1" id="KW-0547">Nucleotide-binding</keyword>
<name>K1UJB3_9ZZZZ</name>
<reference evidence="1" key="1">
    <citation type="journal article" date="2013" name="Environ. Microbiol.">
        <title>Microbiota from the distal guts of lean and obese adolescents exhibit partial functional redundancy besides clear differences in community structure.</title>
        <authorList>
            <person name="Ferrer M."/>
            <person name="Ruiz A."/>
            <person name="Lanza F."/>
            <person name="Haange S.B."/>
            <person name="Oberbach A."/>
            <person name="Till H."/>
            <person name="Bargiela R."/>
            <person name="Campoy C."/>
            <person name="Segura M.T."/>
            <person name="Richter M."/>
            <person name="von Bergen M."/>
            <person name="Seifert J."/>
            <person name="Suarez A."/>
        </authorList>
    </citation>
    <scope>NUCLEOTIDE SEQUENCE</scope>
</reference>
<evidence type="ECO:0000313" key="1">
    <source>
        <dbReference type="EMBL" id="EKC71556.1"/>
    </source>
</evidence>
<sequence>MIEIDGITERVERIVEVDIHTFEEKYGDYYSQEQLAREYFVNTGTITSWIRKGKIAPTVEFPFGSKKISLFSPEDVEKYRKELNIQEHNDDTVRDDFFVFLEERDYSLSYKMPFLLSFIDHMDTIGDAKIEDVLTDYIAFYQDRIDKGLPVDRPSCPYNAETLKDRKMIKSSMLTNPFEKFERKRFMYYSKDLGVISLNHALLAKMSEGDWERVKGQMREDLERYYK</sequence>
<keyword evidence="1" id="KW-0067">ATP-binding</keyword>
<dbReference type="AlphaFoldDB" id="K1UJB3"/>
<organism evidence="1">
    <name type="scientific">human gut metagenome</name>
    <dbReference type="NCBI Taxonomy" id="408170"/>
    <lineage>
        <taxon>unclassified sequences</taxon>
        <taxon>metagenomes</taxon>
        <taxon>organismal metagenomes</taxon>
    </lineage>
</organism>
<dbReference type="EMBL" id="AJWY01004733">
    <property type="protein sequence ID" value="EKC71556.1"/>
    <property type="molecule type" value="Genomic_DNA"/>
</dbReference>
<proteinExistence type="predicted"/>
<dbReference type="GO" id="GO:0004386">
    <property type="term" value="F:helicase activity"/>
    <property type="evidence" value="ECO:0007669"/>
    <property type="project" value="UniProtKB-KW"/>
</dbReference>
<feature type="non-terminal residue" evidence="1">
    <location>
        <position position="227"/>
    </location>
</feature>
<keyword evidence="1" id="KW-0378">Hydrolase</keyword>